<sequence length="155" mass="16657">MYDRILIPTDGSDEARKAAAHGIELAAALDATVHTLYVMDLPGVPRALSIRDDEEQVREEYETYGERVTEEVCQMAAAAEVECVRAVKSGTVHERIVRYADDEGLDAIVMGTGYQGRFGALLGTIAEKVVRTSAVPVISTKVTESEARPGASGSD</sequence>
<feature type="domain" description="UspA" evidence="2">
    <location>
        <begin position="1"/>
        <end position="138"/>
    </location>
</feature>
<organism evidence="3 4">
    <name type="scientific">Halococcus hamelinensis 100A6</name>
    <dbReference type="NCBI Taxonomy" id="1132509"/>
    <lineage>
        <taxon>Archaea</taxon>
        <taxon>Methanobacteriati</taxon>
        <taxon>Methanobacteriota</taxon>
        <taxon>Stenosarchaea group</taxon>
        <taxon>Halobacteria</taxon>
        <taxon>Halobacteriales</taxon>
        <taxon>Halococcaceae</taxon>
        <taxon>Halococcus</taxon>
    </lineage>
</organism>
<dbReference type="OrthoDB" id="105697at2157"/>
<dbReference type="InterPro" id="IPR006016">
    <property type="entry name" value="UspA"/>
</dbReference>
<evidence type="ECO:0000313" key="4">
    <source>
        <dbReference type="Proteomes" id="UP000011566"/>
    </source>
</evidence>
<comment type="similarity">
    <text evidence="1">Belongs to the universal stress protein A family.</text>
</comment>
<dbReference type="EMBL" id="AOMB01000041">
    <property type="protein sequence ID" value="EMA36633.1"/>
    <property type="molecule type" value="Genomic_DNA"/>
</dbReference>
<dbReference type="RefSeq" id="WP_007695390.1">
    <property type="nucleotide sequence ID" value="NZ_AJRK01000406.1"/>
</dbReference>
<evidence type="ECO:0000256" key="1">
    <source>
        <dbReference type="ARBA" id="ARBA00008791"/>
    </source>
</evidence>
<name>M0LU00_9EURY</name>
<dbReference type="SUPFAM" id="SSF52402">
    <property type="entry name" value="Adenine nucleotide alpha hydrolases-like"/>
    <property type="match status" value="1"/>
</dbReference>
<dbReference type="InterPro" id="IPR006015">
    <property type="entry name" value="Universal_stress_UspA"/>
</dbReference>
<dbReference type="AlphaFoldDB" id="M0LU00"/>
<proteinExistence type="inferred from homology"/>
<dbReference type="PANTHER" id="PTHR46268:SF6">
    <property type="entry name" value="UNIVERSAL STRESS PROTEIN UP12"/>
    <property type="match status" value="1"/>
</dbReference>
<dbReference type="Pfam" id="PF00582">
    <property type="entry name" value="Usp"/>
    <property type="match status" value="1"/>
</dbReference>
<accession>M0LU00</accession>
<dbReference type="Gene3D" id="3.40.50.620">
    <property type="entry name" value="HUPs"/>
    <property type="match status" value="1"/>
</dbReference>
<evidence type="ECO:0000313" key="3">
    <source>
        <dbReference type="EMBL" id="EMA36633.1"/>
    </source>
</evidence>
<keyword evidence="4" id="KW-1185">Reference proteome</keyword>
<protein>
    <submittedName>
        <fullName evidence="3">Stress response protein</fullName>
    </submittedName>
</protein>
<reference evidence="3 4" key="1">
    <citation type="journal article" date="2014" name="PLoS Genet.">
        <title>Phylogenetically driven sequencing of extremely halophilic archaea reveals strategies for static and dynamic osmo-response.</title>
        <authorList>
            <person name="Becker E.A."/>
            <person name="Seitzer P.M."/>
            <person name="Tritt A."/>
            <person name="Larsen D."/>
            <person name="Krusor M."/>
            <person name="Yao A.I."/>
            <person name="Wu D."/>
            <person name="Madern D."/>
            <person name="Eisen J.A."/>
            <person name="Darling A.E."/>
            <person name="Facciotti M.T."/>
        </authorList>
    </citation>
    <scope>NUCLEOTIDE SEQUENCE [LARGE SCALE GENOMIC DNA]</scope>
    <source>
        <strain evidence="3 4">100A6</strain>
    </source>
</reference>
<dbReference type="Proteomes" id="UP000011566">
    <property type="component" value="Unassembled WGS sequence"/>
</dbReference>
<evidence type="ECO:0000259" key="2">
    <source>
        <dbReference type="Pfam" id="PF00582"/>
    </source>
</evidence>
<dbReference type="PATRIC" id="fig|1132509.6.peg.3551"/>
<gene>
    <name evidence="3" type="ORF">C447_15286</name>
</gene>
<dbReference type="PANTHER" id="PTHR46268">
    <property type="entry name" value="STRESS RESPONSE PROTEIN NHAX"/>
    <property type="match status" value="1"/>
</dbReference>
<dbReference type="CDD" id="cd00293">
    <property type="entry name" value="USP-like"/>
    <property type="match status" value="1"/>
</dbReference>
<dbReference type="eggNOG" id="arCOG02053">
    <property type="taxonomic scope" value="Archaea"/>
</dbReference>
<comment type="caution">
    <text evidence="3">The sequence shown here is derived from an EMBL/GenBank/DDBJ whole genome shotgun (WGS) entry which is preliminary data.</text>
</comment>
<dbReference type="PRINTS" id="PR01438">
    <property type="entry name" value="UNVRSLSTRESS"/>
</dbReference>
<dbReference type="InterPro" id="IPR014729">
    <property type="entry name" value="Rossmann-like_a/b/a_fold"/>
</dbReference>